<dbReference type="Gene3D" id="1.10.630.10">
    <property type="entry name" value="Cytochrome P450"/>
    <property type="match status" value="1"/>
</dbReference>
<accession>A0AAE0I3M6</accession>
<evidence type="ECO:0000256" key="5">
    <source>
        <dbReference type="ARBA" id="ARBA00023004"/>
    </source>
</evidence>
<dbReference type="GO" id="GO:0016705">
    <property type="term" value="F:oxidoreductase activity, acting on paired donors, with incorporation or reduction of molecular oxygen"/>
    <property type="evidence" value="ECO:0007669"/>
    <property type="project" value="InterPro"/>
</dbReference>
<evidence type="ECO:0000313" key="7">
    <source>
        <dbReference type="Proteomes" id="UP001283341"/>
    </source>
</evidence>
<evidence type="ECO:0000256" key="3">
    <source>
        <dbReference type="ARBA" id="ARBA00022617"/>
    </source>
</evidence>
<dbReference type="InterPro" id="IPR050121">
    <property type="entry name" value="Cytochrome_P450_monoxygenase"/>
</dbReference>
<dbReference type="PANTHER" id="PTHR24305:SF210">
    <property type="entry name" value="CYTOCHROME P450 MONOOXYGENASE ASQL-RELATED"/>
    <property type="match status" value="1"/>
</dbReference>
<dbReference type="PANTHER" id="PTHR24305">
    <property type="entry name" value="CYTOCHROME P450"/>
    <property type="match status" value="1"/>
</dbReference>
<proteinExistence type="inferred from homology"/>
<keyword evidence="3" id="KW-0349">Heme</keyword>
<evidence type="ECO:0000256" key="1">
    <source>
        <dbReference type="ARBA" id="ARBA00001971"/>
    </source>
</evidence>
<keyword evidence="5" id="KW-0408">Iron</keyword>
<organism evidence="6 7">
    <name type="scientific">Apodospora peruviana</name>
    <dbReference type="NCBI Taxonomy" id="516989"/>
    <lineage>
        <taxon>Eukaryota</taxon>
        <taxon>Fungi</taxon>
        <taxon>Dikarya</taxon>
        <taxon>Ascomycota</taxon>
        <taxon>Pezizomycotina</taxon>
        <taxon>Sordariomycetes</taxon>
        <taxon>Sordariomycetidae</taxon>
        <taxon>Sordariales</taxon>
        <taxon>Lasiosphaeriaceae</taxon>
        <taxon>Apodospora</taxon>
    </lineage>
</organism>
<evidence type="ECO:0000256" key="2">
    <source>
        <dbReference type="ARBA" id="ARBA00010617"/>
    </source>
</evidence>
<dbReference type="EMBL" id="JAUEDM010000004">
    <property type="protein sequence ID" value="KAK3317993.1"/>
    <property type="molecule type" value="Genomic_DNA"/>
</dbReference>
<dbReference type="AlphaFoldDB" id="A0AAE0I3M6"/>
<evidence type="ECO:0000256" key="4">
    <source>
        <dbReference type="ARBA" id="ARBA00022723"/>
    </source>
</evidence>
<dbReference type="GO" id="GO:0020037">
    <property type="term" value="F:heme binding"/>
    <property type="evidence" value="ECO:0007669"/>
    <property type="project" value="InterPro"/>
</dbReference>
<keyword evidence="7" id="KW-1185">Reference proteome</keyword>
<keyword evidence="4" id="KW-0479">Metal-binding</keyword>
<comment type="similarity">
    <text evidence="2">Belongs to the cytochrome P450 family.</text>
</comment>
<protein>
    <submittedName>
        <fullName evidence="6">Cytochrome P450</fullName>
    </submittedName>
</protein>
<dbReference type="InterPro" id="IPR001128">
    <property type="entry name" value="Cyt_P450"/>
</dbReference>
<sequence>MALGSRQRGTDLLMAQAIYLLYFHPAVTFPGPKFAADTRALPMVPREAAAPIWGCRPGGTKRSRLFYSSGGHGNLRSLGQEPRAHIKTDLMDFGAGDLGFIWENDPAKRKAVAKKILPAFSSKAIRQKESVVQAYMDLFVDKMKELGSRPDGLLMNDWVLWLGVDMAADLAYSRELHHLRDGKTYDFVETILTTSFPGTLIQLAKKMPLIGLLAPLFVPLRVLRTIPAVLKTNAAEVHARIIDKRGKTKHPDFMDYMISPEDDPRSMTKKQLVHIEQVALQLFVAGFDPPQITFYAVLFFLVKYPETRAHLTREVRDNFKSYEDITPDALVQLPYMASFIHETLRVHATASNGMPRISPGAVLTVFMYPRGY</sequence>
<dbReference type="Pfam" id="PF00067">
    <property type="entry name" value="p450"/>
    <property type="match status" value="1"/>
</dbReference>
<dbReference type="GO" id="GO:0005506">
    <property type="term" value="F:iron ion binding"/>
    <property type="evidence" value="ECO:0007669"/>
    <property type="project" value="InterPro"/>
</dbReference>
<evidence type="ECO:0000313" key="6">
    <source>
        <dbReference type="EMBL" id="KAK3317993.1"/>
    </source>
</evidence>
<dbReference type="SUPFAM" id="SSF48264">
    <property type="entry name" value="Cytochrome P450"/>
    <property type="match status" value="1"/>
</dbReference>
<dbReference type="GO" id="GO:0004497">
    <property type="term" value="F:monooxygenase activity"/>
    <property type="evidence" value="ECO:0007669"/>
    <property type="project" value="InterPro"/>
</dbReference>
<dbReference type="InterPro" id="IPR036396">
    <property type="entry name" value="Cyt_P450_sf"/>
</dbReference>
<comment type="caution">
    <text evidence="6">The sequence shown here is derived from an EMBL/GenBank/DDBJ whole genome shotgun (WGS) entry which is preliminary data.</text>
</comment>
<name>A0AAE0I3M6_9PEZI</name>
<reference evidence="6" key="2">
    <citation type="submission" date="2023-06" db="EMBL/GenBank/DDBJ databases">
        <authorList>
            <consortium name="Lawrence Berkeley National Laboratory"/>
            <person name="Haridas S."/>
            <person name="Hensen N."/>
            <person name="Bonometti L."/>
            <person name="Westerberg I."/>
            <person name="Brannstrom I.O."/>
            <person name="Guillou S."/>
            <person name="Cros-Aarteil S."/>
            <person name="Calhoun S."/>
            <person name="Kuo A."/>
            <person name="Mondo S."/>
            <person name="Pangilinan J."/>
            <person name="Riley R."/>
            <person name="Labutti K."/>
            <person name="Andreopoulos B."/>
            <person name="Lipzen A."/>
            <person name="Chen C."/>
            <person name="Yanf M."/>
            <person name="Daum C."/>
            <person name="Ng V."/>
            <person name="Clum A."/>
            <person name="Steindorff A."/>
            <person name="Ohm R."/>
            <person name="Martin F."/>
            <person name="Silar P."/>
            <person name="Natvig D."/>
            <person name="Lalanne C."/>
            <person name="Gautier V."/>
            <person name="Ament-Velasquez S.L."/>
            <person name="Kruys A."/>
            <person name="Hutchinson M.I."/>
            <person name="Powell A.J."/>
            <person name="Barry K."/>
            <person name="Miller A.N."/>
            <person name="Grigoriev I.V."/>
            <person name="Debuchy R."/>
            <person name="Gladieux P."/>
            <person name="Thoren M.H."/>
            <person name="Johannesson H."/>
        </authorList>
    </citation>
    <scope>NUCLEOTIDE SEQUENCE</scope>
    <source>
        <strain evidence="6">CBS 118394</strain>
    </source>
</reference>
<comment type="cofactor">
    <cofactor evidence="1">
        <name>heme</name>
        <dbReference type="ChEBI" id="CHEBI:30413"/>
    </cofactor>
</comment>
<gene>
    <name evidence="6" type="ORF">B0H66DRAFT_590765</name>
</gene>
<reference evidence="6" key="1">
    <citation type="journal article" date="2023" name="Mol. Phylogenet. Evol.">
        <title>Genome-scale phylogeny and comparative genomics of the fungal order Sordariales.</title>
        <authorList>
            <person name="Hensen N."/>
            <person name="Bonometti L."/>
            <person name="Westerberg I."/>
            <person name="Brannstrom I.O."/>
            <person name="Guillou S."/>
            <person name="Cros-Aarteil S."/>
            <person name="Calhoun S."/>
            <person name="Haridas S."/>
            <person name="Kuo A."/>
            <person name="Mondo S."/>
            <person name="Pangilinan J."/>
            <person name="Riley R."/>
            <person name="LaButti K."/>
            <person name="Andreopoulos B."/>
            <person name="Lipzen A."/>
            <person name="Chen C."/>
            <person name="Yan M."/>
            <person name="Daum C."/>
            <person name="Ng V."/>
            <person name="Clum A."/>
            <person name="Steindorff A."/>
            <person name="Ohm R.A."/>
            <person name="Martin F."/>
            <person name="Silar P."/>
            <person name="Natvig D.O."/>
            <person name="Lalanne C."/>
            <person name="Gautier V."/>
            <person name="Ament-Velasquez S.L."/>
            <person name="Kruys A."/>
            <person name="Hutchinson M.I."/>
            <person name="Powell A.J."/>
            <person name="Barry K."/>
            <person name="Miller A.N."/>
            <person name="Grigoriev I.V."/>
            <person name="Debuchy R."/>
            <person name="Gladieux P."/>
            <person name="Hiltunen Thoren M."/>
            <person name="Johannesson H."/>
        </authorList>
    </citation>
    <scope>NUCLEOTIDE SEQUENCE</scope>
    <source>
        <strain evidence="6">CBS 118394</strain>
    </source>
</reference>
<dbReference type="Proteomes" id="UP001283341">
    <property type="component" value="Unassembled WGS sequence"/>
</dbReference>